<accession>A0A388TF35</accession>
<dbReference type="AlphaFoldDB" id="A0A388TF35"/>
<evidence type="ECO:0000313" key="1">
    <source>
        <dbReference type="EMBL" id="GBR75656.1"/>
    </source>
</evidence>
<reference evidence="1 2" key="1">
    <citation type="journal article" date="2019" name="ISME J.">
        <title>Genome analyses of uncultured TG2/ZB3 bacteria in 'Margulisbacteria' specifically attached to ectosymbiotic spirochetes of protists in the termite gut.</title>
        <authorList>
            <person name="Utami Y.D."/>
            <person name="Kuwahara H."/>
            <person name="Igai K."/>
            <person name="Murakami T."/>
            <person name="Sugaya K."/>
            <person name="Morikawa T."/>
            <person name="Nagura Y."/>
            <person name="Yuki M."/>
            <person name="Deevong P."/>
            <person name="Inoue T."/>
            <person name="Kihara K."/>
            <person name="Lo N."/>
            <person name="Yamada A."/>
            <person name="Ohkuma M."/>
            <person name="Hongoh Y."/>
        </authorList>
    </citation>
    <scope>NUCLEOTIDE SEQUENCE [LARGE SCALE GENOMIC DNA]</scope>
    <source>
        <strain evidence="1">NkOx7-02</strain>
    </source>
</reference>
<evidence type="ECO:0000313" key="2">
    <source>
        <dbReference type="Proteomes" id="UP000275925"/>
    </source>
</evidence>
<sequence length="89" mass="9854">MKKIILGLLILGAVLSADKIYLTDGREVSGDLAIRANSFVVLGQEIDLVCPESIVDAVEKDGVKYTPRQYLKMRLLDETTDPADVWFAE</sequence>
<organism evidence="1 2">
    <name type="scientific">Candidatus Termititenax persephonae</name>
    <dbReference type="NCBI Taxonomy" id="2218525"/>
    <lineage>
        <taxon>Bacteria</taxon>
        <taxon>Bacillati</taxon>
        <taxon>Candidatus Margulisiibacteriota</taxon>
        <taxon>Candidatus Termititenacia</taxon>
        <taxon>Candidatus Termititenacales</taxon>
        <taxon>Candidatus Termititenacaceae</taxon>
        <taxon>Candidatus Termititenax</taxon>
    </lineage>
</organism>
<dbReference type="Proteomes" id="UP000275925">
    <property type="component" value="Unassembled WGS sequence"/>
</dbReference>
<proteinExistence type="predicted"/>
<dbReference type="EMBL" id="BGZO01000005">
    <property type="protein sequence ID" value="GBR75656.1"/>
    <property type="molecule type" value="Genomic_DNA"/>
</dbReference>
<comment type="caution">
    <text evidence="1">The sequence shown here is derived from an EMBL/GenBank/DDBJ whole genome shotgun (WGS) entry which is preliminary data.</text>
</comment>
<name>A0A388TF35_9BACT</name>
<protein>
    <submittedName>
        <fullName evidence="1">Uncharacterized protein</fullName>
    </submittedName>
</protein>
<keyword evidence="2" id="KW-1185">Reference proteome</keyword>
<gene>
    <name evidence="1" type="ORF">NO2_0309</name>
</gene>